<dbReference type="AlphaFoldDB" id="A0A1H8RPJ8"/>
<accession>A0A1H8RPJ8</accession>
<organism evidence="1 2">
    <name type="scientific">Amycolatopsis saalfeldensis</name>
    <dbReference type="NCBI Taxonomy" id="394193"/>
    <lineage>
        <taxon>Bacteria</taxon>
        <taxon>Bacillati</taxon>
        <taxon>Actinomycetota</taxon>
        <taxon>Actinomycetes</taxon>
        <taxon>Pseudonocardiales</taxon>
        <taxon>Pseudonocardiaceae</taxon>
        <taxon>Amycolatopsis</taxon>
    </lineage>
</organism>
<dbReference type="Proteomes" id="UP000198582">
    <property type="component" value="Unassembled WGS sequence"/>
</dbReference>
<gene>
    <name evidence="1" type="ORF">SAMN04489732_101884</name>
</gene>
<proteinExistence type="predicted"/>
<keyword evidence="2" id="KW-1185">Reference proteome</keyword>
<sequence length="69" mass="7027">MAWADVAALGAGESVEKWGEERLVAGVASPAVISEDDPADGWFPESVAAGYDAPGGANSPEVVTLAVRR</sequence>
<reference evidence="1 2" key="1">
    <citation type="submission" date="2016-10" db="EMBL/GenBank/DDBJ databases">
        <authorList>
            <person name="de Groot N.N."/>
        </authorList>
    </citation>
    <scope>NUCLEOTIDE SEQUENCE [LARGE SCALE GENOMIC DNA]</scope>
    <source>
        <strain evidence="1 2">DSM 44993</strain>
    </source>
</reference>
<name>A0A1H8RPJ8_9PSEU</name>
<protein>
    <submittedName>
        <fullName evidence="1">Uncharacterized protein</fullName>
    </submittedName>
</protein>
<evidence type="ECO:0000313" key="2">
    <source>
        <dbReference type="Proteomes" id="UP000198582"/>
    </source>
</evidence>
<dbReference type="STRING" id="394193.SAMN04489732_101884"/>
<evidence type="ECO:0000313" key="1">
    <source>
        <dbReference type="EMBL" id="SEO68098.1"/>
    </source>
</evidence>
<dbReference type="EMBL" id="FOEF01000001">
    <property type="protein sequence ID" value="SEO68098.1"/>
    <property type="molecule type" value="Genomic_DNA"/>
</dbReference>